<comment type="caution">
    <text evidence="2">The sequence shown here is derived from an EMBL/GenBank/DDBJ whole genome shotgun (WGS) entry which is preliminary data.</text>
</comment>
<dbReference type="Proteomes" id="UP000093954">
    <property type="component" value="Unassembled WGS sequence"/>
</dbReference>
<keyword evidence="2" id="KW-0489">Methyltransferase</keyword>
<keyword evidence="2" id="KW-0808">Transferase</keyword>
<dbReference type="AlphaFoldDB" id="A0A1A6API0"/>
<gene>
    <name evidence="2" type="ORF">CLRAG_26950</name>
</gene>
<dbReference type="SUPFAM" id="SSF53335">
    <property type="entry name" value="S-adenosyl-L-methionine-dependent methyltransferases"/>
    <property type="match status" value="1"/>
</dbReference>
<dbReference type="Pfam" id="PF08241">
    <property type="entry name" value="Methyltransf_11"/>
    <property type="match status" value="1"/>
</dbReference>
<keyword evidence="3" id="KW-1185">Reference proteome</keyword>
<dbReference type="Gene3D" id="3.40.50.150">
    <property type="entry name" value="Vaccinia Virus protein VP39"/>
    <property type="match status" value="1"/>
</dbReference>
<sequence>MFRRWFITKYNNEKENCYKDKGYRKLHLGCGRTILEGWINLDLIKLPGVDVAANLDECANVKLPFEDDYFEEFYASHLIEHIKNPLSMMQELHRIAKPNAKAIFRCPYGSSDEAFEDPTHVRQYFLNSFGYFGQPFYWRADYGYRGDWKVKRLILTVDKNKYEGVEPYKVLEEVNKFRNVVREMIVELIAIKPIREPNKNLQNRVNVEFNLV</sequence>
<organism evidence="2 3">
    <name type="scientific">Clostridium ragsdalei P11</name>
    <dbReference type="NCBI Taxonomy" id="1353534"/>
    <lineage>
        <taxon>Bacteria</taxon>
        <taxon>Bacillati</taxon>
        <taxon>Bacillota</taxon>
        <taxon>Clostridia</taxon>
        <taxon>Eubacteriales</taxon>
        <taxon>Clostridiaceae</taxon>
        <taxon>Clostridium</taxon>
    </lineage>
</organism>
<dbReference type="RefSeq" id="WP_242872147.1">
    <property type="nucleotide sequence ID" value="NZ_LROS01000032.1"/>
</dbReference>
<accession>A0A1A6API0</accession>
<name>A0A1A6API0_9CLOT</name>
<reference evidence="2 3" key="1">
    <citation type="journal article" date="2012" name="Front. Microbiol.">
        <title>Draft Genome Sequence of the Virulent Strain 01-B526 of the Fish Pathogen Aeromonas salmonicida.</title>
        <authorList>
            <person name="Charette S.J."/>
            <person name="Brochu F."/>
            <person name="Boyle B."/>
            <person name="Filion G."/>
            <person name="Tanaka K.H."/>
            <person name="Derome N."/>
        </authorList>
    </citation>
    <scope>NUCLEOTIDE SEQUENCE [LARGE SCALE GENOMIC DNA]</scope>
    <source>
        <strain evidence="2 3">P11</strain>
    </source>
</reference>
<dbReference type="InterPro" id="IPR029063">
    <property type="entry name" value="SAM-dependent_MTases_sf"/>
</dbReference>
<dbReference type="GO" id="GO:0032259">
    <property type="term" value="P:methylation"/>
    <property type="evidence" value="ECO:0007669"/>
    <property type="project" value="UniProtKB-KW"/>
</dbReference>
<evidence type="ECO:0000259" key="1">
    <source>
        <dbReference type="Pfam" id="PF08241"/>
    </source>
</evidence>
<dbReference type="EMBL" id="LROS01000032">
    <property type="protein sequence ID" value="OBR91979.1"/>
    <property type="molecule type" value="Genomic_DNA"/>
</dbReference>
<dbReference type="PATRIC" id="fig|1353534.3.peg.2740"/>
<dbReference type="GO" id="GO:0008757">
    <property type="term" value="F:S-adenosylmethionine-dependent methyltransferase activity"/>
    <property type="evidence" value="ECO:0007669"/>
    <property type="project" value="InterPro"/>
</dbReference>
<evidence type="ECO:0000313" key="3">
    <source>
        <dbReference type="Proteomes" id="UP000093954"/>
    </source>
</evidence>
<evidence type="ECO:0000313" key="2">
    <source>
        <dbReference type="EMBL" id="OBR91979.1"/>
    </source>
</evidence>
<feature type="domain" description="Methyltransferase type 11" evidence="1">
    <location>
        <begin position="58"/>
        <end position="104"/>
    </location>
</feature>
<proteinExistence type="predicted"/>
<dbReference type="InterPro" id="IPR013216">
    <property type="entry name" value="Methyltransf_11"/>
</dbReference>
<protein>
    <submittedName>
        <fullName evidence="2">Methyltransferase domain protein</fullName>
    </submittedName>
</protein>